<dbReference type="RefSeq" id="WP_200891247.1">
    <property type="nucleotide sequence ID" value="NZ_JXYS01000062.1"/>
</dbReference>
<keyword evidence="3" id="KW-0560">Oxidoreductase</keyword>
<comment type="subcellular location">
    <subcellularLocation>
        <location evidence="1">Cell membrane</location>
        <topology evidence="1">Peripheral membrane protein</topology>
    </subcellularLocation>
</comment>
<keyword evidence="5" id="KW-0479">Metal-binding</keyword>
<name>A0A0D8HGN2_9ACTN</name>
<reference evidence="8 9" key="1">
    <citation type="submission" date="2015-01" db="EMBL/GenBank/DDBJ databases">
        <title>Draft genome of the acidophilic iron oxidizer Acidithrix ferrooxidans strain Py-F3.</title>
        <authorList>
            <person name="Poehlein A."/>
            <person name="Eisen S."/>
            <person name="Schloemann M."/>
            <person name="Johnson B.D."/>
            <person name="Daniel R."/>
            <person name="Muehling M."/>
        </authorList>
    </citation>
    <scope>NUCLEOTIDE SEQUENCE [LARGE SCALE GENOMIC DNA]</scope>
    <source>
        <strain evidence="8 9">Py-F3</strain>
    </source>
</reference>
<dbReference type="Proteomes" id="UP000032360">
    <property type="component" value="Unassembled WGS sequence"/>
</dbReference>
<dbReference type="GO" id="GO:0016151">
    <property type="term" value="F:nickel cation binding"/>
    <property type="evidence" value="ECO:0007669"/>
    <property type="project" value="InterPro"/>
</dbReference>
<evidence type="ECO:0000256" key="3">
    <source>
        <dbReference type="ARBA" id="ARBA00023002"/>
    </source>
</evidence>
<evidence type="ECO:0000256" key="1">
    <source>
        <dbReference type="ARBA" id="ARBA00004202"/>
    </source>
</evidence>
<feature type="binding site" evidence="5">
    <location>
        <position position="200"/>
    </location>
    <ligand>
        <name>Mg(2+)</name>
        <dbReference type="ChEBI" id="CHEBI:18420"/>
    </ligand>
</feature>
<dbReference type="PROSITE" id="PS00542">
    <property type="entry name" value="COMPLEX1_30K"/>
    <property type="match status" value="1"/>
</dbReference>
<keyword evidence="9" id="KW-1185">Reference proteome</keyword>
<comment type="caution">
    <text evidence="8">The sequence shown here is derived from an EMBL/GenBank/DDBJ whole genome shotgun (WGS) entry which is preliminary data.</text>
</comment>
<dbReference type="SUPFAM" id="SSF56762">
    <property type="entry name" value="HydB/Nqo4-like"/>
    <property type="match status" value="1"/>
</dbReference>
<dbReference type="InterPro" id="IPR001268">
    <property type="entry name" value="NADH_UbQ_OxRdtase_30kDa_su"/>
</dbReference>
<dbReference type="PATRIC" id="fig|1280514.3.peg.2585"/>
<feature type="domain" description="NADH-quinone oxidoreductase subunit D" evidence="7">
    <location>
        <begin position="273"/>
        <end position="424"/>
    </location>
</feature>
<dbReference type="PANTHER" id="PTHR43485:SF1">
    <property type="entry name" value="FORMATE HYDROGENLYASE SUBUNIT 5-RELATED"/>
    <property type="match status" value="1"/>
</dbReference>
<dbReference type="Pfam" id="PF00329">
    <property type="entry name" value="Complex1_30kDa"/>
    <property type="match status" value="1"/>
</dbReference>
<protein>
    <submittedName>
        <fullName evidence="8">Formate hydrogenlyase subunit 5</fullName>
    </submittedName>
</protein>
<dbReference type="EMBL" id="JXYS01000062">
    <property type="protein sequence ID" value="KJF17155.1"/>
    <property type="molecule type" value="Genomic_DNA"/>
</dbReference>
<dbReference type="Gene3D" id="3.30.460.80">
    <property type="entry name" value="NADH:ubiquinone oxidoreductase, 30kDa subunit"/>
    <property type="match status" value="1"/>
</dbReference>
<evidence type="ECO:0000259" key="6">
    <source>
        <dbReference type="Pfam" id="PF00329"/>
    </source>
</evidence>
<proteinExistence type="predicted"/>
<dbReference type="InterPro" id="IPR052197">
    <property type="entry name" value="ComplexI_49kDa-like"/>
</dbReference>
<dbReference type="Pfam" id="PF00346">
    <property type="entry name" value="Complex1_49kDa"/>
    <property type="match status" value="1"/>
</dbReference>
<evidence type="ECO:0000259" key="7">
    <source>
        <dbReference type="Pfam" id="PF00346"/>
    </source>
</evidence>
<dbReference type="InterPro" id="IPR020396">
    <property type="entry name" value="NADH_UbQ_OxRdtase_CS"/>
</dbReference>
<dbReference type="InterPro" id="IPR037232">
    <property type="entry name" value="NADH_quin_OxRdtase_su_C/D-like"/>
</dbReference>
<feature type="domain" description="NADH:ubiquinone oxidoreductase 30kDa subunit" evidence="6">
    <location>
        <begin position="54"/>
        <end position="131"/>
    </location>
</feature>
<dbReference type="Pfam" id="PF00374">
    <property type="entry name" value="NiFeSe_Hases"/>
    <property type="match status" value="1"/>
</dbReference>
<accession>A0A0D8HGN2</accession>
<keyword evidence="4" id="KW-0520">NAD</keyword>
<keyword evidence="8" id="KW-0456">Lyase</keyword>
<dbReference type="GO" id="GO:0048038">
    <property type="term" value="F:quinone binding"/>
    <property type="evidence" value="ECO:0007669"/>
    <property type="project" value="InterPro"/>
</dbReference>
<dbReference type="GO" id="GO:0005886">
    <property type="term" value="C:plasma membrane"/>
    <property type="evidence" value="ECO:0007669"/>
    <property type="project" value="UniProtKB-SubCell"/>
</dbReference>
<dbReference type="GO" id="GO:0016651">
    <property type="term" value="F:oxidoreductase activity, acting on NAD(P)H"/>
    <property type="evidence" value="ECO:0007669"/>
    <property type="project" value="InterPro"/>
</dbReference>
<organism evidence="8 9">
    <name type="scientific">Acidithrix ferrooxidans</name>
    <dbReference type="NCBI Taxonomy" id="1280514"/>
    <lineage>
        <taxon>Bacteria</taxon>
        <taxon>Bacillati</taxon>
        <taxon>Actinomycetota</taxon>
        <taxon>Acidimicrobiia</taxon>
        <taxon>Acidimicrobiales</taxon>
        <taxon>Acidimicrobiaceae</taxon>
        <taxon>Acidithrix</taxon>
    </lineage>
</organism>
<dbReference type="PANTHER" id="PTHR43485">
    <property type="entry name" value="HYDROGENASE-4 COMPONENT G"/>
    <property type="match status" value="1"/>
</dbReference>
<dbReference type="AlphaFoldDB" id="A0A0D8HGN2"/>
<keyword evidence="5" id="KW-0460">Magnesium</keyword>
<evidence type="ECO:0000256" key="4">
    <source>
        <dbReference type="ARBA" id="ARBA00023027"/>
    </source>
</evidence>
<evidence type="ECO:0000313" key="9">
    <source>
        <dbReference type="Proteomes" id="UP000032360"/>
    </source>
</evidence>
<dbReference type="InterPro" id="IPR029014">
    <property type="entry name" value="NiFe-Hase_large"/>
</dbReference>
<dbReference type="STRING" id="1280514.AXFE_19640"/>
<feature type="binding site" evidence="5">
    <location>
        <position position="466"/>
    </location>
    <ligand>
        <name>Mg(2+)</name>
        <dbReference type="ChEBI" id="CHEBI:18420"/>
    </ligand>
</feature>
<evidence type="ECO:0000313" key="8">
    <source>
        <dbReference type="EMBL" id="KJF17155.1"/>
    </source>
</evidence>
<evidence type="ECO:0000256" key="5">
    <source>
        <dbReference type="PIRSR" id="PIRSR601501-1"/>
    </source>
</evidence>
<keyword evidence="2" id="KW-0813">Transport</keyword>
<dbReference type="Gene3D" id="1.10.645.10">
    <property type="entry name" value="Cytochrome-c3 Hydrogenase, chain B"/>
    <property type="match status" value="1"/>
</dbReference>
<evidence type="ECO:0000256" key="2">
    <source>
        <dbReference type="ARBA" id="ARBA00022448"/>
    </source>
</evidence>
<gene>
    <name evidence="8" type="primary">hycE1</name>
    <name evidence="8" type="ORF">AXFE_19640</name>
</gene>
<dbReference type="SUPFAM" id="SSF143243">
    <property type="entry name" value="Nqo5-like"/>
    <property type="match status" value="1"/>
</dbReference>
<dbReference type="GO" id="GO:0016829">
    <property type="term" value="F:lyase activity"/>
    <property type="evidence" value="ECO:0007669"/>
    <property type="project" value="UniProtKB-KW"/>
</dbReference>
<dbReference type="GO" id="GO:0051287">
    <property type="term" value="F:NAD binding"/>
    <property type="evidence" value="ECO:0007669"/>
    <property type="project" value="InterPro"/>
</dbReference>
<dbReference type="GO" id="GO:0008137">
    <property type="term" value="F:NADH dehydrogenase (ubiquinone) activity"/>
    <property type="evidence" value="ECO:0007669"/>
    <property type="project" value="InterPro"/>
</dbReference>
<dbReference type="InterPro" id="IPR001135">
    <property type="entry name" value="NADH_Q_OxRdtase_suD"/>
</dbReference>
<sequence>MTNSINQQLHQITSGISVIRSSEATDSDSLLGRVAFYLNEGYRLSLVCAKPLPQTILVTYCLVGKNPDRRHEIQLEVKRERPELPSLAKISFSASRFEREMADLYGIIPLNHPLPKRLVRHGHWPEEWYPMISSQEKPKFESDRQVGYPFQEVAGSGIYEIPVGPIHAGMIEPGHFRFFALGETVIRLRIRLWFLHKGLEKLFVGKTPAEAITLAEKISGDTSFGHSLAMTMAIEDALGITVPTRVASARAILLEAERIYNHIGDIGALANDVGFSWGNAIALDLKEEMMRLNSSLTQSRLLRGTLGVGTVKISDHLDLIGIDRIASKFEELIEILTNHSMVRDRFHGTAILGVAQAKEMGCLGVVARASGIEVDARIDHPFMTIGPTASTLETGDVNSRFLQRVNEIRASVSYIRELARFLRVEEPIAQVSTPPRESGFSLVEGWRGTIAHRVEIKDGIITNAKIVDPSWFNWPSLPIAMTNTIVPDFPLVNKSFNLSYSGNDL</sequence>
<dbReference type="InterPro" id="IPR001501">
    <property type="entry name" value="Ni-dep_hyd_lsu"/>
</dbReference>